<proteinExistence type="predicted"/>
<reference evidence="1 2" key="1">
    <citation type="journal article" date="2004" name="Syst. Appl. Microbiol.">
        <title>Cryptoendolithic actinomycetes from antarctic sandstone rock samples: Micromonospora endolithica sp. nov. and two isolates related to Micromonospora coerulea Jensen 1932.</title>
        <authorList>
            <person name="Hirsch P."/>
            <person name="Mevs U."/>
            <person name="Kroppenstedt R.M."/>
            <person name="Schumann P."/>
            <person name="Stackebrandt E."/>
        </authorList>
    </citation>
    <scope>NUCLEOTIDE SEQUENCE [LARGE SCALE GENOMIC DNA]</scope>
    <source>
        <strain evidence="1 2">JCM 12677</strain>
    </source>
</reference>
<protein>
    <submittedName>
        <fullName evidence="1">Uncharacterized protein</fullName>
    </submittedName>
</protein>
<dbReference type="Proteomes" id="UP000281726">
    <property type="component" value="Unassembled WGS sequence"/>
</dbReference>
<accession>A0A3A9ZJQ0</accession>
<dbReference type="AlphaFoldDB" id="A0A3A9ZJQ0"/>
<name>A0A3A9ZJQ0_9ACTN</name>
<sequence length="277" mass="27453">MVTAGGIALSAVVLGQVALTGPVAAVPGLVRVNSLGPSNSVAKTQNATCPTGTRVIGGGGLVSASGAGQVGMDIMLPVAGSNVYSVTGREDPTGLAANWSITASALCAPTPSGLTTVWGSSVSNSISPKFREVFCPVGKRAIGGGGAALGGGVSEVILEDLRISQNSVTVAGVETGNGIAGNWTVEATVICVDPLPGEQRVITDSSYSSTSTQSVTATCPAGKTVHGVGGEIVGGEGQVRLTEMRATASNTVTVRAAEDESGFSDTWKVRAYAVCAS</sequence>
<keyword evidence="2" id="KW-1185">Reference proteome</keyword>
<organism evidence="1 2">
    <name type="scientific">Micromonospora endolithica</name>
    <dbReference type="NCBI Taxonomy" id="230091"/>
    <lineage>
        <taxon>Bacteria</taxon>
        <taxon>Bacillati</taxon>
        <taxon>Actinomycetota</taxon>
        <taxon>Actinomycetes</taxon>
        <taxon>Micromonosporales</taxon>
        <taxon>Micromonosporaceae</taxon>
        <taxon>Micromonospora</taxon>
    </lineage>
</organism>
<gene>
    <name evidence="1" type="ORF">D7223_12890</name>
</gene>
<comment type="caution">
    <text evidence="1">The sequence shown here is derived from an EMBL/GenBank/DDBJ whole genome shotgun (WGS) entry which is preliminary data.</text>
</comment>
<evidence type="ECO:0000313" key="2">
    <source>
        <dbReference type="Proteomes" id="UP000281726"/>
    </source>
</evidence>
<evidence type="ECO:0000313" key="1">
    <source>
        <dbReference type="EMBL" id="RKN47647.1"/>
    </source>
</evidence>
<dbReference type="EMBL" id="RBAK01000004">
    <property type="protein sequence ID" value="RKN47647.1"/>
    <property type="molecule type" value="Genomic_DNA"/>
</dbReference>